<gene>
    <name evidence="3" type="ORF">GCM10023176_00980</name>
</gene>
<dbReference type="PANTHER" id="PTHR43252">
    <property type="entry name" value="TRANSCRIPTIONAL REGULATOR YQJI"/>
    <property type="match status" value="1"/>
</dbReference>
<dbReference type="RefSeq" id="WP_346115716.1">
    <property type="nucleotide sequence ID" value="NZ_BAABGU010000001.1"/>
</dbReference>
<dbReference type="InterPro" id="IPR036388">
    <property type="entry name" value="WH-like_DNA-bd_sf"/>
</dbReference>
<name>A0ABP8S4H6_9ACTN</name>
<evidence type="ECO:0000313" key="3">
    <source>
        <dbReference type="EMBL" id="GAA4561719.1"/>
    </source>
</evidence>
<dbReference type="Proteomes" id="UP001500307">
    <property type="component" value="Unassembled WGS sequence"/>
</dbReference>
<keyword evidence="4" id="KW-1185">Reference proteome</keyword>
<evidence type="ECO:0000259" key="2">
    <source>
        <dbReference type="Pfam" id="PF03551"/>
    </source>
</evidence>
<accession>A0ABP8S4H6</accession>
<feature type="region of interest" description="Disordered" evidence="1">
    <location>
        <begin position="137"/>
        <end position="204"/>
    </location>
</feature>
<evidence type="ECO:0000313" key="4">
    <source>
        <dbReference type="Proteomes" id="UP001500307"/>
    </source>
</evidence>
<dbReference type="InterPro" id="IPR036390">
    <property type="entry name" value="WH_DNA-bd_sf"/>
</dbReference>
<dbReference type="Gene3D" id="1.10.10.10">
    <property type="entry name" value="Winged helix-like DNA-binding domain superfamily/Winged helix DNA-binding domain"/>
    <property type="match status" value="1"/>
</dbReference>
<dbReference type="SUPFAM" id="SSF46785">
    <property type="entry name" value="Winged helix' DNA-binding domain"/>
    <property type="match status" value="1"/>
</dbReference>
<protein>
    <recommendedName>
        <fullName evidence="2">Transcription regulator PadR N-terminal domain-containing protein</fullName>
    </recommendedName>
</protein>
<dbReference type="Pfam" id="PF03551">
    <property type="entry name" value="PadR"/>
    <property type="match status" value="1"/>
</dbReference>
<proteinExistence type="predicted"/>
<reference evidence="4" key="1">
    <citation type="journal article" date="2019" name="Int. J. Syst. Evol. Microbiol.">
        <title>The Global Catalogue of Microorganisms (GCM) 10K type strain sequencing project: providing services to taxonomists for standard genome sequencing and annotation.</title>
        <authorList>
            <consortium name="The Broad Institute Genomics Platform"/>
            <consortium name="The Broad Institute Genome Sequencing Center for Infectious Disease"/>
            <person name="Wu L."/>
            <person name="Ma J."/>
        </authorList>
    </citation>
    <scope>NUCLEOTIDE SEQUENCE [LARGE SCALE GENOMIC DNA]</scope>
    <source>
        <strain evidence="4">JCM 3175</strain>
    </source>
</reference>
<feature type="compositionally biased region" description="Low complexity" evidence="1">
    <location>
        <begin position="149"/>
        <end position="165"/>
    </location>
</feature>
<sequence>MRAPSSPFGHGQFKLYLLALLRDQPRHGYEVIKLIEETFAGAYAPSAGAVYPRLSRLETEGLVSREVDESGRKVYRITSGGEEELRRRAPELDQLTREIDRSIADITREADADVRAEAAGLRAEARRGRRVRAPENRRGWFRRGDEPEPAAGGPERAAEEAATPEHAVEERRAEPTPTGRADAQRGPVPAEPERTATGPEDWGPREWREALSWGAEWRHEWSDYFAFGNNARQVEKMVDRFREDARRALQEGNAADAHAIEECRQALGEALVRIRRAVGI</sequence>
<comment type="caution">
    <text evidence="3">The sequence shown here is derived from an EMBL/GenBank/DDBJ whole genome shotgun (WGS) entry which is preliminary data.</text>
</comment>
<evidence type="ECO:0000256" key="1">
    <source>
        <dbReference type="SAM" id="MobiDB-lite"/>
    </source>
</evidence>
<organism evidence="3 4">
    <name type="scientific">Micromonospora coerulea</name>
    <dbReference type="NCBI Taxonomy" id="47856"/>
    <lineage>
        <taxon>Bacteria</taxon>
        <taxon>Bacillati</taxon>
        <taxon>Actinomycetota</taxon>
        <taxon>Actinomycetes</taxon>
        <taxon>Micromonosporales</taxon>
        <taxon>Micromonosporaceae</taxon>
        <taxon>Micromonospora</taxon>
    </lineage>
</organism>
<feature type="compositionally biased region" description="Basic and acidic residues" evidence="1">
    <location>
        <begin position="137"/>
        <end position="146"/>
    </location>
</feature>
<dbReference type="EMBL" id="BAABGU010000001">
    <property type="protein sequence ID" value="GAA4561719.1"/>
    <property type="molecule type" value="Genomic_DNA"/>
</dbReference>
<dbReference type="InterPro" id="IPR005149">
    <property type="entry name" value="Tscrpt_reg_PadR_N"/>
</dbReference>
<feature type="domain" description="Transcription regulator PadR N-terminal" evidence="2">
    <location>
        <begin position="17"/>
        <end position="86"/>
    </location>
</feature>
<dbReference type="PANTHER" id="PTHR43252:SF7">
    <property type="entry name" value="TRANSCRIPTIONAL REGULATOR YQJI"/>
    <property type="match status" value="1"/>
</dbReference>